<evidence type="ECO:0000256" key="3">
    <source>
        <dbReference type="ARBA" id="ARBA00012572"/>
    </source>
</evidence>
<evidence type="ECO:0000256" key="8">
    <source>
        <dbReference type="ARBA" id="ARBA00023235"/>
    </source>
</evidence>
<dbReference type="InterPro" id="IPR013785">
    <property type="entry name" value="Aldolase_TIM"/>
</dbReference>
<dbReference type="Gene3D" id="3.20.20.70">
    <property type="entry name" value="Aldolase class I"/>
    <property type="match status" value="1"/>
</dbReference>
<evidence type="ECO:0000256" key="1">
    <source>
        <dbReference type="ARBA" id="ARBA00001164"/>
    </source>
</evidence>
<comment type="similarity">
    <text evidence="9">Belongs to the TrpF family.</text>
</comment>
<comment type="catalytic activity">
    <reaction evidence="1 9">
        <text>N-(5-phospho-beta-D-ribosyl)anthranilate = 1-(2-carboxyphenylamino)-1-deoxy-D-ribulose 5-phosphate</text>
        <dbReference type="Rhea" id="RHEA:21540"/>
        <dbReference type="ChEBI" id="CHEBI:18277"/>
        <dbReference type="ChEBI" id="CHEBI:58613"/>
        <dbReference type="EC" id="5.3.1.24"/>
    </reaction>
</comment>
<name>A0A7D4C6C3_9BACL</name>
<evidence type="ECO:0000256" key="7">
    <source>
        <dbReference type="ARBA" id="ARBA00023141"/>
    </source>
</evidence>
<dbReference type="PANTHER" id="PTHR42894:SF1">
    <property type="entry name" value="N-(5'-PHOSPHORIBOSYL)ANTHRANILATE ISOMERASE"/>
    <property type="match status" value="1"/>
</dbReference>
<dbReference type="GO" id="GO:0000162">
    <property type="term" value="P:L-tryptophan biosynthetic process"/>
    <property type="evidence" value="ECO:0007669"/>
    <property type="project" value="UniProtKB-UniRule"/>
</dbReference>
<sequence>MYRTFLKVCGLKHRQDVDKLKGLDLDAVGLILVPGRKRSVSREEAKELVSRLPQKLDIVGVMMDPEPEEVMAWMSLIPLDRIQLHGEESPSLCRRIKVETGIPLVKAIHLDEKGEGNQEPGEYAPWVDVVLLDSVLKGVRGGTGVSFPWMKISDYQQRWSPYGIPVWVAGGIHPDNVEKLLRTHQPAGIDVSSGTETEGRKDREKMNQLVKRVRIYDKRKSNSGTSRTLR</sequence>
<evidence type="ECO:0000259" key="10">
    <source>
        <dbReference type="Pfam" id="PF00697"/>
    </source>
</evidence>
<comment type="pathway">
    <text evidence="2 9">Amino-acid biosynthesis; L-tryptophan biosynthesis; L-tryptophan from chorismate: step 3/5.</text>
</comment>
<dbReference type="Pfam" id="PF00697">
    <property type="entry name" value="PRAI"/>
    <property type="match status" value="1"/>
</dbReference>
<evidence type="ECO:0000256" key="2">
    <source>
        <dbReference type="ARBA" id="ARBA00004664"/>
    </source>
</evidence>
<dbReference type="RefSeq" id="WP_173221939.1">
    <property type="nucleotide sequence ID" value="NZ_CP048104.1"/>
</dbReference>
<dbReference type="Proteomes" id="UP000503088">
    <property type="component" value="Chromosome"/>
</dbReference>
<dbReference type="EMBL" id="CP048104">
    <property type="protein sequence ID" value="QKG84336.1"/>
    <property type="molecule type" value="Genomic_DNA"/>
</dbReference>
<reference evidence="11 12" key="1">
    <citation type="submission" date="2020-01" db="EMBL/GenBank/DDBJ databases">
        <authorList>
            <person name="Gulvik C.A."/>
            <person name="Batra D.G."/>
        </authorList>
    </citation>
    <scope>NUCLEOTIDE SEQUENCE [LARGE SCALE GENOMIC DNA]</scope>
    <source>
        <strain evidence="11 12">W9323</strain>
    </source>
</reference>
<dbReference type="InterPro" id="IPR011060">
    <property type="entry name" value="RibuloseP-bd_barrel"/>
</dbReference>
<protein>
    <recommendedName>
        <fullName evidence="4 9">N-(5'-phosphoribosyl)anthranilate isomerase</fullName>
        <shortName evidence="9">PRAI</shortName>
        <ecNumber evidence="3 9">5.3.1.24</ecNumber>
    </recommendedName>
</protein>
<evidence type="ECO:0000256" key="5">
    <source>
        <dbReference type="ARBA" id="ARBA00022605"/>
    </source>
</evidence>
<dbReference type="AlphaFoldDB" id="A0A7D4C6C3"/>
<dbReference type="CDD" id="cd00405">
    <property type="entry name" value="PRAI"/>
    <property type="match status" value="1"/>
</dbReference>
<organism evidence="11 12">
    <name type="scientific">Kroppenstedtia pulmonis</name>
    <dbReference type="NCBI Taxonomy" id="1380685"/>
    <lineage>
        <taxon>Bacteria</taxon>
        <taxon>Bacillati</taxon>
        <taxon>Bacillota</taxon>
        <taxon>Bacilli</taxon>
        <taxon>Bacillales</taxon>
        <taxon>Thermoactinomycetaceae</taxon>
        <taxon>Kroppenstedtia</taxon>
    </lineage>
</organism>
<feature type="domain" description="N-(5'phosphoribosyl) anthranilate isomerase (PRAI)" evidence="10">
    <location>
        <begin position="7"/>
        <end position="211"/>
    </location>
</feature>
<evidence type="ECO:0000313" key="12">
    <source>
        <dbReference type="Proteomes" id="UP000503088"/>
    </source>
</evidence>
<keyword evidence="5 9" id="KW-0028">Amino-acid biosynthesis</keyword>
<dbReference type="InterPro" id="IPR044643">
    <property type="entry name" value="TrpF_fam"/>
</dbReference>
<dbReference type="GO" id="GO:0004640">
    <property type="term" value="F:phosphoribosylanthranilate isomerase activity"/>
    <property type="evidence" value="ECO:0007669"/>
    <property type="project" value="UniProtKB-UniRule"/>
</dbReference>
<gene>
    <name evidence="9" type="primary">trpF</name>
    <name evidence="11" type="ORF">GXN76_07505</name>
</gene>
<keyword evidence="12" id="KW-1185">Reference proteome</keyword>
<evidence type="ECO:0000313" key="11">
    <source>
        <dbReference type="EMBL" id="QKG84336.1"/>
    </source>
</evidence>
<dbReference type="EC" id="5.3.1.24" evidence="3 9"/>
<proteinExistence type="inferred from homology"/>
<keyword evidence="8 9" id="KW-0413">Isomerase</keyword>
<dbReference type="KEGG" id="kpul:GXN76_07505"/>
<dbReference type="HAMAP" id="MF_00135">
    <property type="entry name" value="PRAI"/>
    <property type="match status" value="1"/>
</dbReference>
<dbReference type="InterPro" id="IPR001240">
    <property type="entry name" value="PRAI_dom"/>
</dbReference>
<accession>A0A7D4C6C3</accession>
<dbReference type="SUPFAM" id="SSF51366">
    <property type="entry name" value="Ribulose-phoshate binding barrel"/>
    <property type="match status" value="1"/>
</dbReference>
<evidence type="ECO:0000256" key="6">
    <source>
        <dbReference type="ARBA" id="ARBA00022822"/>
    </source>
</evidence>
<keyword evidence="6 9" id="KW-0822">Tryptophan biosynthesis</keyword>
<evidence type="ECO:0000256" key="4">
    <source>
        <dbReference type="ARBA" id="ARBA00022272"/>
    </source>
</evidence>
<keyword evidence="7 9" id="KW-0057">Aromatic amino acid biosynthesis</keyword>
<dbReference type="UniPathway" id="UPA00035">
    <property type="reaction ID" value="UER00042"/>
</dbReference>
<dbReference type="PANTHER" id="PTHR42894">
    <property type="entry name" value="N-(5'-PHOSPHORIBOSYL)ANTHRANILATE ISOMERASE"/>
    <property type="match status" value="1"/>
</dbReference>
<evidence type="ECO:0000256" key="9">
    <source>
        <dbReference type="HAMAP-Rule" id="MF_00135"/>
    </source>
</evidence>